<evidence type="ECO:0000256" key="2">
    <source>
        <dbReference type="ARBA" id="ARBA00023125"/>
    </source>
</evidence>
<dbReference type="InterPro" id="IPR002104">
    <property type="entry name" value="Integrase_catalytic"/>
</dbReference>
<evidence type="ECO:0000256" key="3">
    <source>
        <dbReference type="ARBA" id="ARBA00023172"/>
    </source>
</evidence>
<name>L1Q8T4_9CLOT</name>
<dbReference type="eggNOG" id="COG0582">
    <property type="taxonomic scope" value="Bacteria"/>
</dbReference>
<comment type="caution">
    <text evidence="5">The sequence shown here is derived from an EMBL/GenBank/DDBJ whole genome shotgun (WGS) entry which is preliminary data.</text>
</comment>
<sequence>MQYNITYRQKDKGWQFIISYKDYDIGKWKQKAKQGFKSKQEAKRAADKALEAIKEAIKSTKNLNLDYSEVTFSEFYEIYKQDNDLYQTAATISNMKYSVNSFKALLDFPLKSIKTKDVQNIIDDLYRKGRTQKTIESKVGYIKILFNSAVKKYKILNVSPCDDIKLKKNKTIIKRRALDDEEVKALLSKLKHDKEKYYIVSLIAVTAGLRIGEILGLTKDDILNNGIDINKQFKDIGNGVCGLGPLKSRNSNRIIPVPEITIKEIRNYMFNNKPAEDGRIFNFGEKRSFQTVLNKRMKSLGFNVCLHELRHTYATKLIASGVDFKTAAYILGHDVKETMNTYTHVTDSMLMNAKNIINNNFENLDI</sequence>
<dbReference type="InterPro" id="IPR028259">
    <property type="entry name" value="AP2-like_int_N"/>
</dbReference>
<organism evidence="5 6">
    <name type="scientific">Clostridium celatum DSM 1785</name>
    <dbReference type="NCBI Taxonomy" id="545697"/>
    <lineage>
        <taxon>Bacteria</taxon>
        <taxon>Bacillati</taxon>
        <taxon>Bacillota</taxon>
        <taxon>Clostridia</taxon>
        <taxon>Eubacteriales</taxon>
        <taxon>Clostridiaceae</taxon>
        <taxon>Clostridium</taxon>
    </lineage>
</organism>
<evidence type="ECO:0000313" key="5">
    <source>
        <dbReference type="EMBL" id="EKY24037.1"/>
    </source>
</evidence>
<dbReference type="InterPro" id="IPR013762">
    <property type="entry name" value="Integrase-like_cat_sf"/>
</dbReference>
<evidence type="ECO:0000313" key="6">
    <source>
        <dbReference type="Proteomes" id="UP000010420"/>
    </source>
</evidence>
<dbReference type="AlphaFoldDB" id="L1Q8T4"/>
<protein>
    <submittedName>
        <fullName evidence="5">Site-specific recombinase, phage integrase family</fullName>
    </submittedName>
</protein>
<dbReference type="STRING" id="545697.HMPREF0216_02796"/>
<dbReference type="InterPro" id="IPR050090">
    <property type="entry name" value="Tyrosine_recombinase_XerCD"/>
</dbReference>
<dbReference type="Pfam" id="PF00589">
    <property type="entry name" value="Phage_integrase"/>
    <property type="match status" value="1"/>
</dbReference>
<dbReference type="RefSeq" id="WP_005214960.1">
    <property type="nucleotide sequence ID" value="NZ_KB291681.1"/>
</dbReference>
<dbReference type="Pfam" id="PF14657">
    <property type="entry name" value="Arm-DNA-bind_4"/>
    <property type="match status" value="1"/>
</dbReference>
<dbReference type="GO" id="GO:0006310">
    <property type="term" value="P:DNA recombination"/>
    <property type="evidence" value="ECO:0007669"/>
    <property type="project" value="UniProtKB-KW"/>
</dbReference>
<dbReference type="OrthoDB" id="9785687at2"/>
<dbReference type="PROSITE" id="PS51898">
    <property type="entry name" value="TYR_RECOMBINASE"/>
    <property type="match status" value="1"/>
</dbReference>
<gene>
    <name evidence="5" type="ORF">HMPREF0216_02796</name>
</gene>
<comment type="similarity">
    <text evidence="1">Belongs to the 'phage' integrase family.</text>
</comment>
<accession>L1Q8T4</accession>
<dbReference type="EMBL" id="AMEZ01000091">
    <property type="protein sequence ID" value="EKY24037.1"/>
    <property type="molecule type" value="Genomic_DNA"/>
</dbReference>
<proteinExistence type="inferred from homology"/>
<keyword evidence="2" id="KW-0238">DNA-binding</keyword>
<dbReference type="GO" id="GO:0015074">
    <property type="term" value="P:DNA integration"/>
    <property type="evidence" value="ECO:0007669"/>
    <property type="project" value="UniProtKB-KW"/>
</dbReference>
<dbReference type="PANTHER" id="PTHR30349">
    <property type="entry name" value="PHAGE INTEGRASE-RELATED"/>
    <property type="match status" value="1"/>
</dbReference>
<reference evidence="5 6" key="1">
    <citation type="submission" date="2012-05" db="EMBL/GenBank/DDBJ databases">
        <authorList>
            <person name="Weinstock G."/>
            <person name="Sodergren E."/>
            <person name="Lobos E.A."/>
            <person name="Fulton L."/>
            <person name="Fulton R."/>
            <person name="Courtney L."/>
            <person name="Fronick C."/>
            <person name="O'Laughlin M."/>
            <person name="Godfrey J."/>
            <person name="Wilson R.M."/>
            <person name="Miner T."/>
            <person name="Farmer C."/>
            <person name="Delehaunty K."/>
            <person name="Cordes M."/>
            <person name="Minx P."/>
            <person name="Tomlinson C."/>
            <person name="Chen J."/>
            <person name="Wollam A."/>
            <person name="Pepin K.H."/>
            <person name="Bhonagiri V."/>
            <person name="Zhang X."/>
            <person name="Suruliraj S."/>
            <person name="Warren W."/>
            <person name="Mitreva M."/>
            <person name="Mardis E.R."/>
            <person name="Wilson R.K."/>
        </authorList>
    </citation>
    <scope>NUCLEOTIDE SEQUENCE [LARGE SCALE GENOMIC DNA]</scope>
    <source>
        <strain evidence="5 6">DSM 1785</strain>
    </source>
</reference>
<dbReference type="InterPro" id="IPR011010">
    <property type="entry name" value="DNA_brk_join_enz"/>
</dbReference>
<dbReference type="InterPro" id="IPR010998">
    <property type="entry name" value="Integrase_recombinase_N"/>
</dbReference>
<feature type="domain" description="Tyr recombinase" evidence="4">
    <location>
        <begin position="173"/>
        <end position="355"/>
    </location>
</feature>
<dbReference type="Gene3D" id="1.10.443.10">
    <property type="entry name" value="Intergrase catalytic core"/>
    <property type="match status" value="1"/>
</dbReference>
<evidence type="ECO:0000259" key="4">
    <source>
        <dbReference type="PROSITE" id="PS51898"/>
    </source>
</evidence>
<dbReference type="Gene3D" id="1.10.150.130">
    <property type="match status" value="1"/>
</dbReference>
<dbReference type="PATRIC" id="fig|545697.3.peg.2747"/>
<dbReference type="HOGENOM" id="CLU_027562_17_0_9"/>
<evidence type="ECO:0000256" key="1">
    <source>
        <dbReference type="ARBA" id="ARBA00008857"/>
    </source>
</evidence>
<dbReference type="PANTHER" id="PTHR30349:SF64">
    <property type="entry name" value="PROPHAGE INTEGRASE INTD-RELATED"/>
    <property type="match status" value="1"/>
</dbReference>
<keyword evidence="6" id="KW-1185">Reference proteome</keyword>
<dbReference type="SUPFAM" id="SSF56349">
    <property type="entry name" value="DNA breaking-rejoining enzymes"/>
    <property type="match status" value="1"/>
</dbReference>
<keyword evidence="3" id="KW-0233">DNA recombination</keyword>
<dbReference type="CDD" id="cd01189">
    <property type="entry name" value="INT_ICEBs1_C_like"/>
    <property type="match status" value="1"/>
</dbReference>
<dbReference type="GO" id="GO:0003677">
    <property type="term" value="F:DNA binding"/>
    <property type="evidence" value="ECO:0007669"/>
    <property type="project" value="UniProtKB-KW"/>
</dbReference>
<dbReference type="Proteomes" id="UP000010420">
    <property type="component" value="Unassembled WGS sequence"/>
</dbReference>